<protein>
    <submittedName>
        <fullName evidence="2">Uncharacterized protein</fullName>
    </submittedName>
</protein>
<gene>
    <name evidence="2" type="ORF">GGI25_006539</name>
</gene>
<accession>A0A9W8KV72</accession>
<sequence>MARIISIASIAALAMASAYATPAGVNNGHAVKRCGICGGLGGYGYGLGGYGGYGGYGGGFGFPYASSFTNAFNTNTNAANYNDDTLYANSQNANVFNTNTNAYNNANVVA</sequence>
<evidence type="ECO:0000313" key="3">
    <source>
        <dbReference type="Proteomes" id="UP001151518"/>
    </source>
</evidence>
<feature type="chain" id="PRO_5040919316" evidence="1">
    <location>
        <begin position="21"/>
        <end position="110"/>
    </location>
</feature>
<feature type="signal peptide" evidence="1">
    <location>
        <begin position="1"/>
        <end position="20"/>
    </location>
</feature>
<dbReference type="AlphaFoldDB" id="A0A9W8KV72"/>
<evidence type="ECO:0000313" key="2">
    <source>
        <dbReference type="EMBL" id="KAJ2667654.1"/>
    </source>
</evidence>
<evidence type="ECO:0000256" key="1">
    <source>
        <dbReference type="SAM" id="SignalP"/>
    </source>
</evidence>
<reference evidence="2" key="1">
    <citation type="submission" date="2022-07" db="EMBL/GenBank/DDBJ databases">
        <title>Phylogenomic reconstructions and comparative analyses of Kickxellomycotina fungi.</title>
        <authorList>
            <person name="Reynolds N.K."/>
            <person name="Stajich J.E."/>
            <person name="Barry K."/>
            <person name="Grigoriev I.V."/>
            <person name="Crous P."/>
            <person name="Smith M.E."/>
        </authorList>
    </citation>
    <scope>NUCLEOTIDE SEQUENCE</scope>
    <source>
        <strain evidence="2">NRRL 3115</strain>
    </source>
</reference>
<dbReference type="Proteomes" id="UP001151518">
    <property type="component" value="Unassembled WGS sequence"/>
</dbReference>
<organism evidence="2 3">
    <name type="scientific">Coemansia spiralis</name>
    <dbReference type="NCBI Taxonomy" id="417178"/>
    <lineage>
        <taxon>Eukaryota</taxon>
        <taxon>Fungi</taxon>
        <taxon>Fungi incertae sedis</taxon>
        <taxon>Zoopagomycota</taxon>
        <taxon>Kickxellomycotina</taxon>
        <taxon>Kickxellomycetes</taxon>
        <taxon>Kickxellales</taxon>
        <taxon>Kickxellaceae</taxon>
        <taxon>Coemansia</taxon>
    </lineage>
</organism>
<proteinExistence type="predicted"/>
<dbReference type="EMBL" id="JANBTW010000301">
    <property type="protein sequence ID" value="KAJ2667654.1"/>
    <property type="molecule type" value="Genomic_DNA"/>
</dbReference>
<comment type="caution">
    <text evidence="2">The sequence shown here is derived from an EMBL/GenBank/DDBJ whole genome shotgun (WGS) entry which is preliminary data.</text>
</comment>
<name>A0A9W8KV72_9FUNG</name>
<keyword evidence="1" id="KW-0732">Signal</keyword>